<organism evidence="1">
    <name type="scientific">Mytilinidion resinicola</name>
    <dbReference type="NCBI Taxonomy" id="574789"/>
    <lineage>
        <taxon>Eukaryota</taxon>
        <taxon>Fungi</taxon>
        <taxon>Dikarya</taxon>
        <taxon>Ascomycota</taxon>
        <taxon>Pezizomycotina</taxon>
        <taxon>Dothideomycetes</taxon>
        <taxon>Pleosporomycetidae</taxon>
        <taxon>Mytilinidiales</taxon>
        <taxon>Mytilinidiaceae</taxon>
        <taxon>Mytilinidion</taxon>
    </lineage>
</organism>
<protein>
    <recommendedName>
        <fullName evidence="4">Protein kinase domain-containing protein</fullName>
    </recommendedName>
</protein>
<gene>
    <name evidence="1 3" type="ORF">BDZ99DRAFT_548402</name>
</gene>
<evidence type="ECO:0000313" key="1">
    <source>
        <dbReference type="EMBL" id="KAF2803007.1"/>
    </source>
</evidence>
<proteinExistence type="predicted"/>
<dbReference type="Proteomes" id="UP000504636">
    <property type="component" value="Unplaced"/>
</dbReference>
<reference evidence="3" key="2">
    <citation type="submission" date="2020-04" db="EMBL/GenBank/DDBJ databases">
        <authorList>
            <consortium name="NCBI Genome Project"/>
        </authorList>
    </citation>
    <scope>NUCLEOTIDE SEQUENCE</scope>
    <source>
        <strain evidence="3">CBS 304.34</strain>
    </source>
</reference>
<dbReference type="RefSeq" id="XP_033569971.1">
    <property type="nucleotide sequence ID" value="XM_033726927.1"/>
</dbReference>
<dbReference type="EMBL" id="MU003720">
    <property type="protein sequence ID" value="KAF2803007.1"/>
    <property type="molecule type" value="Genomic_DNA"/>
</dbReference>
<reference evidence="1 3" key="1">
    <citation type="journal article" date="2020" name="Stud. Mycol.">
        <title>101 Dothideomycetes genomes: a test case for predicting lifestyles and emergence of pathogens.</title>
        <authorList>
            <person name="Haridas S."/>
            <person name="Albert R."/>
            <person name="Binder M."/>
            <person name="Bloem J."/>
            <person name="Labutti K."/>
            <person name="Salamov A."/>
            <person name="Andreopoulos B."/>
            <person name="Baker S."/>
            <person name="Barry K."/>
            <person name="Bills G."/>
            <person name="Bluhm B."/>
            <person name="Cannon C."/>
            <person name="Castanera R."/>
            <person name="Culley D."/>
            <person name="Daum C."/>
            <person name="Ezra D."/>
            <person name="Gonzalez J."/>
            <person name="Henrissat B."/>
            <person name="Kuo A."/>
            <person name="Liang C."/>
            <person name="Lipzen A."/>
            <person name="Lutzoni F."/>
            <person name="Magnuson J."/>
            <person name="Mondo S."/>
            <person name="Nolan M."/>
            <person name="Ohm R."/>
            <person name="Pangilinan J."/>
            <person name="Park H.-J."/>
            <person name="Ramirez L."/>
            <person name="Alfaro M."/>
            <person name="Sun H."/>
            <person name="Tritt A."/>
            <person name="Yoshinaga Y."/>
            <person name="Zwiers L.-H."/>
            <person name="Turgeon B."/>
            <person name="Goodwin S."/>
            <person name="Spatafora J."/>
            <person name="Crous P."/>
            <person name="Grigoriev I."/>
        </authorList>
    </citation>
    <scope>NUCLEOTIDE SEQUENCE</scope>
    <source>
        <strain evidence="1 3">CBS 304.34</strain>
    </source>
</reference>
<evidence type="ECO:0008006" key="4">
    <source>
        <dbReference type="Google" id="ProtNLM"/>
    </source>
</evidence>
<sequence>MAQIEVLETAESFREVDREYKFSHTLIVYRMDNGIYHALSQARCSTTKVDNQCLTDNIQVPIAAYQPLFPPGLTRAPDPLPVDSYVKRPRLISYNRLRNSRRPTYIADQVLKEAEVCEIVERHPYPNIAKYLGCEVHNG</sequence>
<dbReference type="OrthoDB" id="4062651at2759"/>
<evidence type="ECO:0000313" key="3">
    <source>
        <dbReference type="RefSeq" id="XP_033569971.1"/>
    </source>
</evidence>
<dbReference type="GeneID" id="54467820"/>
<reference evidence="3" key="3">
    <citation type="submission" date="2025-04" db="UniProtKB">
        <authorList>
            <consortium name="RefSeq"/>
        </authorList>
    </citation>
    <scope>IDENTIFICATION</scope>
    <source>
        <strain evidence="3">CBS 304.34</strain>
    </source>
</reference>
<dbReference type="AlphaFoldDB" id="A0A6A6Y5E5"/>
<name>A0A6A6Y5E5_9PEZI</name>
<accession>A0A6A6Y5E5</accession>
<keyword evidence="2" id="KW-1185">Reference proteome</keyword>
<evidence type="ECO:0000313" key="2">
    <source>
        <dbReference type="Proteomes" id="UP000504636"/>
    </source>
</evidence>